<reference evidence="1 2" key="1">
    <citation type="submission" date="2024-03" db="EMBL/GenBank/DDBJ databases">
        <title>A high-quality draft genome sequence of Diaporthe vaccinii, a causative agent of upright dieback and viscid rot disease in cranberry plants.</title>
        <authorList>
            <person name="Sarrasin M."/>
            <person name="Lang B.F."/>
            <person name="Burger G."/>
        </authorList>
    </citation>
    <scope>NUCLEOTIDE SEQUENCE [LARGE SCALE GENOMIC DNA]</scope>
    <source>
        <strain evidence="1 2">IS7</strain>
    </source>
</reference>
<dbReference type="Pfam" id="PF19271">
    <property type="entry name" value="Nis1"/>
    <property type="match status" value="1"/>
</dbReference>
<evidence type="ECO:0000313" key="2">
    <source>
        <dbReference type="Proteomes" id="UP001600888"/>
    </source>
</evidence>
<name>A0ABR4E0M6_9PEZI</name>
<gene>
    <name evidence="1" type="ORF">FJTKL_01394</name>
</gene>
<proteinExistence type="predicted"/>
<organism evidence="1 2">
    <name type="scientific">Diaporthe vaccinii</name>
    <dbReference type="NCBI Taxonomy" id="105482"/>
    <lineage>
        <taxon>Eukaryota</taxon>
        <taxon>Fungi</taxon>
        <taxon>Dikarya</taxon>
        <taxon>Ascomycota</taxon>
        <taxon>Pezizomycotina</taxon>
        <taxon>Sordariomycetes</taxon>
        <taxon>Sordariomycetidae</taxon>
        <taxon>Diaporthales</taxon>
        <taxon>Diaporthaceae</taxon>
        <taxon>Diaporthe</taxon>
        <taxon>Diaporthe eres species complex</taxon>
    </lineage>
</organism>
<protein>
    <submittedName>
        <fullName evidence="1">Uncharacterized protein</fullName>
    </submittedName>
</protein>
<dbReference type="InterPro" id="IPR045469">
    <property type="entry name" value="Nis1"/>
</dbReference>
<dbReference type="Proteomes" id="UP001600888">
    <property type="component" value="Unassembled WGS sequence"/>
</dbReference>
<keyword evidence="2" id="KW-1185">Reference proteome</keyword>
<dbReference type="EMBL" id="JBAWTH010000123">
    <property type="protein sequence ID" value="KAL2275986.1"/>
    <property type="molecule type" value="Genomic_DNA"/>
</dbReference>
<sequence length="163" mass="17548">MRLTRVANTVPMLAATVANARLAKLGVPEEIKPGDKFNVTIEQAVPIPMVEVSMLFGIDRYDSLADSAPQPGNMGGTLLGSIDLRAVLGDGRFQNITILGGITVPEKFALGPAAIQAVVLSVQGPVNTPTIETWWWNVTISNSTSDKLVQATYYDDNSRYCQI</sequence>
<evidence type="ECO:0000313" key="1">
    <source>
        <dbReference type="EMBL" id="KAL2275986.1"/>
    </source>
</evidence>
<accession>A0ABR4E0M6</accession>
<comment type="caution">
    <text evidence="1">The sequence shown here is derived from an EMBL/GenBank/DDBJ whole genome shotgun (WGS) entry which is preliminary data.</text>
</comment>